<dbReference type="EMBL" id="CP111012">
    <property type="protein sequence ID" value="WAQ94531.1"/>
    <property type="molecule type" value="Genomic_DNA"/>
</dbReference>
<dbReference type="Pfam" id="PF00084">
    <property type="entry name" value="Sushi"/>
    <property type="match status" value="1"/>
</dbReference>
<feature type="compositionally biased region" description="Polar residues" evidence="7">
    <location>
        <begin position="324"/>
        <end position="335"/>
    </location>
</feature>
<feature type="disulfide bond" evidence="6">
    <location>
        <begin position="37"/>
        <end position="64"/>
    </location>
</feature>
<evidence type="ECO:0000256" key="5">
    <source>
        <dbReference type="ARBA" id="ARBA00023180"/>
    </source>
</evidence>
<evidence type="ECO:0000256" key="6">
    <source>
        <dbReference type="PROSITE-ProRule" id="PRU00302"/>
    </source>
</evidence>
<gene>
    <name evidence="10" type="ORF">MAR_007002</name>
</gene>
<keyword evidence="1 6" id="KW-0768">Sushi</keyword>
<feature type="compositionally biased region" description="Basic and acidic residues" evidence="7">
    <location>
        <begin position="230"/>
        <end position="240"/>
    </location>
</feature>
<dbReference type="PROSITE" id="PS50923">
    <property type="entry name" value="SUSHI"/>
    <property type="match status" value="1"/>
</dbReference>
<organism evidence="10 11">
    <name type="scientific">Mya arenaria</name>
    <name type="common">Soft-shell clam</name>
    <dbReference type="NCBI Taxonomy" id="6604"/>
    <lineage>
        <taxon>Eukaryota</taxon>
        <taxon>Metazoa</taxon>
        <taxon>Spiralia</taxon>
        <taxon>Lophotrochozoa</taxon>
        <taxon>Mollusca</taxon>
        <taxon>Bivalvia</taxon>
        <taxon>Autobranchia</taxon>
        <taxon>Heteroconchia</taxon>
        <taxon>Euheterodonta</taxon>
        <taxon>Imparidentia</taxon>
        <taxon>Neoheterodontei</taxon>
        <taxon>Myida</taxon>
        <taxon>Myoidea</taxon>
        <taxon>Myidae</taxon>
        <taxon>Mya</taxon>
    </lineage>
</organism>
<comment type="caution">
    <text evidence="6">Lacks conserved residue(s) required for the propagation of feature annotation.</text>
</comment>
<feature type="region of interest" description="Disordered" evidence="7">
    <location>
        <begin position="205"/>
        <end position="261"/>
    </location>
</feature>
<name>A0ABY7DA42_MYAAR</name>
<dbReference type="PANTHER" id="PTHR46393">
    <property type="entry name" value="SUSHI DOMAIN-CONTAINING PROTEIN"/>
    <property type="match status" value="1"/>
</dbReference>
<keyword evidence="8" id="KW-1133">Transmembrane helix</keyword>
<keyword evidence="2" id="KW-0732">Signal</keyword>
<dbReference type="Gene3D" id="2.10.70.10">
    <property type="entry name" value="Complement Module, domain 1"/>
    <property type="match status" value="2"/>
</dbReference>
<reference evidence="10" key="1">
    <citation type="submission" date="2022-11" db="EMBL/GenBank/DDBJ databases">
        <title>Centuries of genome instability and evolution in soft-shell clam transmissible cancer (bioRxiv).</title>
        <authorList>
            <person name="Hart S.F.M."/>
            <person name="Yonemitsu M.A."/>
            <person name="Giersch R.M."/>
            <person name="Beal B.F."/>
            <person name="Arriagada G."/>
            <person name="Davis B.W."/>
            <person name="Ostrander E.A."/>
            <person name="Goff S.P."/>
            <person name="Metzger M.J."/>
        </authorList>
    </citation>
    <scope>NUCLEOTIDE SEQUENCE</scope>
    <source>
        <strain evidence="10">MELC-2E11</strain>
        <tissue evidence="10">Siphon/mantle</tissue>
    </source>
</reference>
<keyword evidence="5" id="KW-0325">Glycoprotein</keyword>
<protein>
    <submittedName>
        <fullName evidence="10">CSMD1-like protein</fullName>
    </submittedName>
</protein>
<evidence type="ECO:0000313" key="11">
    <source>
        <dbReference type="Proteomes" id="UP001164746"/>
    </source>
</evidence>
<dbReference type="Proteomes" id="UP001164746">
    <property type="component" value="Chromosome 1"/>
</dbReference>
<evidence type="ECO:0000256" key="2">
    <source>
        <dbReference type="ARBA" id="ARBA00022729"/>
    </source>
</evidence>
<dbReference type="SMART" id="SM00032">
    <property type="entry name" value="CCP"/>
    <property type="match status" value="2"/>
</dbReference>
<accession>A0ABY7DA42</accession>
<keyword evidence="8" id="KW-0812">Transmembrane</keyword>
<feature type="transmembrane region" description="Helical" evidence="8">
    <location>
        <begin position="143"/>
        <end position="164"/>
    </location>
</feature>
<keyword evidence="11" id="KW-1185">Reference proteome</keyword>
<evidence type="ECO:0000256" key="1">
    <source>
        <dbReference type="ARBA" id="ARBA00022659"/>
    </source>
</evidence>
<keyword evidence="3" id="KW-0677">Repeat</keyword>
<dbReference type="CDD" id="cd00033">
    <property type="entry name" value="CCP"/>
    <property type="match status" value="2"/>
</dbReference>
<dbReference type="InterPro" id="IPR035976">
    <property type="entry name" value="Sushi/SCR/CCP_sf"/>
</dbReference>
<evidence type="ECO:0000259" key="9">
    <source>
        <dbReference type="PROSITE" id="PS50923"/>
    </source>
</evidence>
<feature type="region of interest" description="Disordered" evidence="7">
    <location>
        <begin position="276"/>
        <end position="370"/>
    </location>
</feature>
<evidence type="ECO:0000256" key="8">
    <source>
        <dbReference type="SAM" id="Phobius"/>
    </source>
</evidence>
<dbReference type="InterPro" id="IPR000436">
    <property type="entry name" value="Sushi_SCR_CCP_dom"/>
</dbReference>
<evidence type="ECO:0000256" key="3">
    <source>
        <dbReference type="ARBA" id="ARBA00022737"/>
    </source>
</evidence>
<dbReference type="PANTHER" id="PTHR46393:SF7">
    <property type="entry name" value="COMPLEMENT C2"/>
    <property type="match status" value="1"/>
</dbReference>
<feature type="domain" description="Sushi" evidence="9">
    <location>
        <begin position="8"/>
        <end position="66"/>
    </location>
</feature>
<keyword evidence="4 6" id="KW-1015">Disulfide bond</keyword>
<sequence length="370" mass="39895">MVEKERVSACPDPGSIPNGSYPSVSTFGHGNNVTYTCNDGYEMVGESTIECSDFGHWKQPKPYCEKTCRYPPDLINGHVSVSMDDGVSTAKYTCAEGRQLHGPPLLMCYLRERWVTEEGEVPSGAPVCLMLDKDDTNYTLQNVAISIAVVEFIVIAGLIGFCCYKRYTKSCQYTPVNTVNDSSNNSNNTHSNNNQVHIHNGERELDVKDPDRSNNHSPKPPKHINNGRSNTDKKPVEETGRTTQGYQEVDKDGPSELVPNISSKCVPIADFGNPSCCTGDQNQDGGGGQGLTPTAPLLDNDAPGAEIGSTLSHIAPTASAETLGDSQMTSSFTDTSRSKSEFEENQQPASFVSDAQEASGASTDVDNYSA</sequence>
<keyword evidence="8" id="KW-0472">Membrane</keyword>
<dbReference type="SUPFAM" id="SSF57535">
    <property type="entry name" value="Complement control module/SCR domain"/>
    <property type="match status" value="2"/>
</dbReference>
<feature type="compositionally biased region" description="Polar residues" evidence="7">
    <location>
        <begin position="359"/>
        <end position="370"/>
    </location>
</feature>
<evidence type="ECO:0000313" key="10">
    <source>
        <dbReference type="EMBL" id="WAQ94531.1"/>
    </source>
</evidence>
<evidence type="ECO:0000256" key="7">
    <source>
        <dbReference type="SAM" id="MobiDB-lite"/>
    </source>
</evidence>
<feature type="compositionally biased region" description="Basic and acidic residues" evidence="7">
    <location>
        <begin position="205"/>
        <end position="214"/>
    </location>
</feature>
<evidence type="ECO:0000256" key="4">
    <source>
        <dbReference type="ARBA" id="ARBA00023157"/>
    </source>
</evidence>
<proteinExistence type="predicted"/>